<organism evidence="1 2">
    <name type="scientific">Terfezia boudieri ATCC MYA-4762</name>
    <dbReference type="NCBI Taxonomy" id="1051890"/>
    <lineage>
        <taxon>Eukaryota</taxon>
        <taxon>Fungi</taxon>
        <taxon>Dikarya</taxon>
        <taxon>Ascomycota</taxon>
        <taxon>Pezizomycotina</taxon>
        <taxon>Pezizomycetes</taxon>
        <taxon>Pezizales</taxon>
        <taxon>Pezizaceae</taxon>
        <taxon>Terfezia</taxon>
    </lineage>
</organism>
<dbReference type="Proteomes" id="UP000267821">
    <property type="component" value="Unassembled WGS sequence"/>
</dbReference>
<dbReference type="EMBL" id="ML121545">
    <property type="protein sequence ID" value="RPB23587.1"/>
    <property type="molecule type" value="Genomic_DNA"/>
</dbReference>
<reference evidence="1 2" key="1">
    <citation type="journal article" date="2018" name="Nat. Ecol. Evol.">
        <title>Pezizomycetes genomes reveal the molecular basis of ectomycorrhizal truffle lifestyle.</title>
        <authorList>
            <person name="Murat C."/>
            <person name="Payen T."/>
            <person name="Noel B."/>
            <person name="Kuo A."/>
            <person name="Morin E."/>
            <person name="Chen J."/>
            <person name="Kohler A."/>
            <person name="Krizsan K."/>
            <person name="Balestrini R."/>
            <person name="Da Silva C."/>
            <person name="Montanini B."/>
            <person name="Hainaut M."/>
            <person name="Levati E."/>
            <person name="Barry K.W."/>
            <person name="Belfiori B."/>
            <person name="Cichocki N."/>
            <person name="Clum A."/>
            <person name="Dockter R.B."/>
            <person name="Fauchery L."/>
            <person name="Guy J."/>
            <person name="Iotti M."/>
            <person name="Le Tacon F."/>
            <person name="Lindquist E.A."/>
            <person name="Lipzen A."/>
            <person name="Malagnac F."/>
            <person name="Mello A."/>
            <person name="Molinier V."/>
            <person name="Miyauchi S."/>
            <person name="Poulain J."/>
            <person name="Riccioni C."/>
            <person name="Rubini A."/>
            <person name="Sitrit Y."/>
            <person name="Splivallo R."/>
            <person name="Traeger S."/>
            <person name="Wang M."/>
            <person name="Zifcakova L."/>
            <person name="Wipf D."/>
            <person name="Zambonelli A."/>
            <person name="Paolocci F."/>
            <person name="Nowrousian M."/>
            <person name="Ottonello S."/>
            <person name="Baldrian P."/>
            <person name="Spatafora J.W."/>
            <person name="Henrissat B."/>
            <person name="Nagy L.G."/>
            <person name="Aury J.M."/>
            <person name="Wincker P."/>
            <person name="Grigoriev I.V."/>
            <person name="Bonfante P."/>
            <person name="Martin F.M."/>
        </authorList>
    </citation>
    <scope>NUCLEOTIDE SEQUENCE [LARGE SCALE GENOMIC DNA]</scope>
    <source>
        <strain evidence="1 2">ATCC MYA-4762</strain>
    </source>
</reference>
<accession>A0A3N4LKZ3</accession>
<evidence type="ECO:0000313" key="2">
    <source>
        <dbReference type="Proteomes" id="UP000267821"/>
    </source>
</evidence>
<protein>
    <submittedName>
        <fullName evidence="1">Uncharacterized protein</fullName>
    </submittedName>
</protein>
<evidence type="ECO:0000313" key="1">
    <source>
        <dbReference type="EMBL" id="RPB23587.1"/>
    </source>
</evidence>
<dbReference type="InParanoid" id="A0A3N4LKZ3"/>
<gene>
    <name evidence="1" type="ORF">L211DRAFT_849579</name>
</gene>
<proteinExistence type="predicted"/>
<name>A0A3N4LKZ3_9PEZI</name>
<keyword evidence="2" id="KW-1185">Reference proteome</keyword>
<dbReference type="AlphaFoldDB" id="A0A3N4LKZ3"/>
<sequence>MIQNLQLAVRVCREVARIFGGSLDRSLEYLGGLARVMGARSSYGGSLEYSGGVVRSNIRWGPLARSSIRGSLRIMGLFGYSVAYSDTPSLVGGSVTQSCAVGYWCNSPSYQSYNGVNLTGSTPHPTRDGGSLVSGARSFRGLARFGGSLVSIVTGARSFRGSLVLGARSSSGGSLVRVVGSSLGYTGTRSLSYESSLVSSYGGSLVSSYGGSLDSIIARSSSWGSLFRDGGSLGYTRCLLE</sequence>